<dbReference type="SMART" id="SM00233">
    <property type="entry name" value="PH"/>
    <property type="match status" value="1"/>
</dbReference>
<dbReference type="SUPFAM" id="SSF50729">
    <property type="entry name" value="PH domain-like"/>
    <property type="match status" value="1"/>
</dbReference>
<dbReference type="EC" id="3.1.4.4" evidence="6"/>
<feature type="region of interest" description="Disordered" evidence="7">
    <location>
        <begin position="1"/>
        <end position="20"/>
    </location>
</feature>
<dbReference type="CDD" id="cd09138">
    <property type="entry name" value="PLDc_vPLD1_2_yPLD_like_1"/>
    <property type="match status" value="1"/>
</dbReference>
<keyword evidence="4 6" id="KW-0442">Lipid degradation</keyword>
<dbReference type="InterPro" id="IPR015679">
    <property type="entry name" value="PLipase_D_fam"/>
</dbReference>
<dbReference type="Pfam" id="PF00169">
    <property type="entry name" value="PH"/>
    <property type="match status" value="1"/>
</dbReference>
<sequence>MSTERLISGEHSSSHSLRHGGEESADRIFEELPIANIVSVSRPDVSDITPLLLSYTIELQYKQFKWRLLKKASQVIYLHLSLKKRAIIEEFHEKQEQVREWLQNIGLGDNATVVHDEDEPDEAAVISNEHSVKSRVIPSRAALSIIRPAIGRQQTVSDKAIVAMQGYLKHFMGSLDIINSPEVCKFLEVSRLSFSQEYGPKLKEGYVMVNHLGLSEEDACSRCCLCHWSGCCGNNWQKVWLVLKPGFLAFLENHFETKLLDIIVFDVIPASNAKEDGKVYLAEVFKERNPLRHAFQVSCGNRNIKLRTTSHAKVQDWVSAINEVGLKRNEGWCHPHRFNSFAPTRGLVEDGSQAQWFIDGKAAFEAIASSIESAKSEIYITGWWLCPELYLRRPFHDHSSSRLDYLLEAKAKKGVQIYILLYKEVSLALKINSLYSKKKLLNIHENVRVLRYPDHLSTGIYLWSHHEKLVIVDHKVCFIGGLDLCFGRYDTIEHKIDDVPPLLWPGKDYYNPRESEPNSWEDTLKDELDREKYPRMPWHDVHCALWGPTCKDIARHFIQRWNHAKRSKAPNEKKIPLLIPQHHMVLPHYMGKIRKIHISRNTSKVNLDDLSRKESSSPRSPSEDIPLLLPHEASEPVYPTVDNKSNALNSNECHRTAQSRHFTGSLFSHQESTCPTSHADTRNGFIDNDCSANLQSEIFGETVPESHHQVRDDWCEVQEQPFQVISANEVAEVGPRSLCHCQVVRSVSQWSAGVSQTEDSIHRAYCALIEEAEHFIYIENQFFISGLSGDEVIQNRVLESLYNRIMRAHREKKCFRVIIVIPLLPGFQGGVDDSGAATVRAIMHWQYRTISRGECSILQTLCSNLGPIAHDFIAFFGLRTYGRLFDDGPVVTSQVYVHSKVMVVDDRCALVGSSNINDRSLLGSRDSEVKARNNRVNVRLDGFWLVLIEDKEFVDSSMNGKPWKAGKFAFNLRLSLWAEHLGLHTEEVAQVKDPIADATFKDFWLEIATSNTRIYQDVFSCIPNDTTPSRSALRQSMSHWKQKLGHTTIDLGVAPQKLESYDQNGELIITDPMTKLKSVRGHLVSFPLEFMSQEENMRPMFIEGEFYASSQVFH</sequence>
<dbReference type="InterPro" id="IPR011993">
    <property type="entry name" value="PH-like_dom_sf"/>
</dbReference>
<comment type="similarity">
    <text evidence="6">Belongs to the phospholipase D family.</text>
</comment>
<dbReference type="PANTHER" id="PTHR18896">
    <property type="entry name" value="PHOSPHOLIPASE D"/>
    <property type="match status" value="1"/>
</dbReference>
<evidence type="ECO:0000256" key="7">
    <source>
        <dbReference type="SAM" id="MobiDB-lite"/>
    </source>
</evidence>
<evidence type="ECO:0000259" key="8">
    <source>
        <dbReference type="PROSITE" id="PS50003"/>
    </source>
</evidence>
<dbReference type="Gene3D" id="3.30.870.10">
    <property type="entry name" value="Endonuclease Chain A"/>
    <property type="match status" value="2"/>
</dbReference>
<evidence type="ECO:0000256" key="4">
    <source>
        <dbReference type="ARBA" id="ARBA00022963"/>
    </source>
</evidence>
<dbReference type="SMART" id="SM00155">
    <property type="entry name" value="PLDc"/>
    <property type="match status" value="2"/>
</dbReference>
<gene>
    <name evidence="10" type="ORF">ACJIZ3_015927</name>
</gene>
<keyword evidence="11" id="KW-1185">Reference proteome</keyword>
<dbReference type="PROSITE" id="PS50003">
    <property type="entry name" value="PH_DOMAIN"/>
    <property type="match status" value="1"/>
</dbReference>
<evidence type="ECO:0000256" key="2">
    <source>
        <dbReference type="ARBA" id="ARBA00022737"/>
    </source>
</evidence>
<keyword evidence="5" id="KW-0443">Lipid metabolism</keyword>
<feature type="domain" description="PLD phosphodiesterase" evidence="9">
    <location>
        <begin position="461"/>
        <end position="488"/>
    </location>
</feature>
<organism evidence="10 11">
    <name type="scientific">Penstemon smallii</name>
    <dbReference type="NCBI Taxonomy" id="265156"/>
    <lineage>
        <taxon>Eukaryota</taxon>
        <taxon>Viridiplantae</taxon>
        <taxon>Streptophyta</taxon>
        <taxon>Embryophyta</taxon>
        <taxon>Tracheophyta</taxon>
        <taxon>Spermatophyta</taxon>
        <taxon>Magnoliopsida</taxon>
        <taxon>eudicotyledons</taxon>
        <taxon>Gunneridae</taxon>
        <taxon>Pentapetalae</taxon>
        <taxon>asterids</taxon>
        <taxon>lamiids</taxon>
        <taxon>Lamiales</taxon>
        <taxon>Plantaginaceae</taxon>
        <taxon>Cheloneae</taxon>
        <taxon>Penstemon</taxon>
    </lineage>
</organism>
<keyword evidence="2" id="KW-0677">Repeat</keyword>
<evidence type="ECO:0000313" key="10">
    <source>
        <dbReference type="EMBL" id="KAL3814659.1"/>
    </source>
</evidence>
<dbReference type="EMBL" id="JBJXBP010000008">
    <property type="protein sequence ID" value="KAL3814659.1"/>
    <property type="molecule type" value="Genomic_DNA"/>
</dbReference>
<dbReference type="Gene3D" id="2.30.29.30">
    <property type="entry name" value="Pleckstrin-homology domain (PH domain)/Phosphotyrosine-binding domain (PTB)"/>
    <property type="match status" value="1"/>
</dbReference>
<dbReference type="Proteomes" id="UP001634393">
    <property type="component" value="Unassembled WGS sequence"/>
</dbReference>
<dbReference type="CDD" id="cd01254">
    <property type="entry name" value="PH_PLD"/>
    <property type="match status" value="1"/>
</dbReference>
<proteinExistence type="inferred from homology"/>
<dbReference type="PROSITE" id="PS50035">
    <property type="entry name" value="PLD"/>
    <property type="match status" value="2"/>
</dbReference>
<evidence type="ECO:0000256" key="5">
    <source>
        <dbReference type="ARBA" id="ARBA00023098"/>
    </source>
</evidence>
<dbReference type="GO" id="GO:0016042">
    <property type="term" value="P:lipid catabolic process"/>
    <property type="evidence" value="ECO:0007669"/>
    <property type="project" value="UniProtKB-KW"/>
</dbReference>
<feature type="compositionally biased region" description="Polar residues" evidence="7">
    <location>
        <begin position="1"/>
        <end position="15"/>
    </location>
</feature>
<dbReference type="PANTHER" id="PTHR18896:SF133">
    <property type="entry name" value="PHOSPHOLIPASE D ZETA 2"/>
    <property type="match status" value="1"/>
</dbReference>
<dbReference type="InterPro" id="IPR001736">
    <property type="entry name" value="PLipase_D/transphosphatidylase"/>
</dbReference>
<keyword evidence="3 6" id="KW-0378">Hydrolase</keyword>
<evidence type="ECO:0000313" key="11">
    <source>
        <dbReference type="Proteomes" id="UP001634393"/>
    </source>
</evidence>
<protein>
    <recommendedName>
        <fullName evidence="6">Phospholipase</fullName>
        <ecNumber evidence="6">3.1.4.4</ecNumber>
    </recommendedName>
</protein>
<dbReference type="InterPro" id="IPR001849">
    <property type="entry name" value="PH_domain"/>
</dbReference>
<feature type="domain" description="PLD phosphodiesterase" evidence="9">
    <location>
        <begin position="893"/>
        <end position="920"/>
    </location>
</feature>
<dbReference type="InterPro" id="IPR016555">
    <property type="entry name" value="PLipase_D_euk"/>
</dbReference>
<dbReference type="SUPFAM" id="SSF56024">
    <property type="entry name" value="Phospholipase D/nuclease"/>
    <property type="match status" value="2"/>
</dbReference>
<comment type="catalytic activity">
    <reaction evidence="1 6">
        <text>a 1,2-diacyl-sn-glycero-3-phosphocholine + H2O = a 1,2-diacyl-sn-glycero-3-phosphate + choline + H(+)</text>
        <dbReference type="Rhea" id="RHEA:14445"/>
        <dbReference type="ChEBI" id="CHEBI:15354"/>
        <dbReference type="ChEBI" id="CHEBI:15377"/>
        <dbReference type="ChEBI" id="CHEBI:15378"/>
        <dbReference type="ChEBI" id="CHEBI:57643"/>
        <dbReference type="ChEBI" id="CHEBI:58608"/>
        <dbReference type="EC" id="3.1.4.4"/>
    </reaction>
</comment>
<dbReference type="FunFam" id="3.30.870.10:FF:000011">
    <property type="entry name" value="Phospholipase"/>
    <property type="match status" value="1"/>
</dbReference>
<dbReference type="AlphaFoldDB" id="A0ABD3RNW8"/>
<reference evidence="10 11" key="1">
    <citation type="submission" date="2024-12" db="EMBL/GenBank/DDBJ databases">
        <title>The unique morphological basis and parallel evolutionary history of personate flowers in Penstemon.</title>
        <authorList>
            <person name="Depatie T.H."/>
            <person name="Wessinger C.A."/>
        </authorList>
    </citation>
    <scope>NUCLEOTIDE SEQUENCE [LARGE SCALE GENOMIC DNA]</scope>
    <source>
        <strain evidence="10">WTNN_2</strain>
        <tissue evidence="10">Leaf</tissue>
    </source>
</reference>
<dbReference type="GO" id="GO:0004630">
    <property type="term" value="F:phospholipase D activity"/>
    <property type="evidence" value="ECO:0007669"/>
    <property type="project" value="UniProtKB-UniRule"/>
</dbReference>
<comment type="caution">
    <text evidence="10">The sequence shown here is derived from an EMBL/GenBank/DDBJ whole genome shotgun (WGS) entry which is preliminary data.</text>
</comment>
<name>A0ABD3RNW8_9LAMI</name>
<evidence type="ECO:0000259" key="9">
    <source>
        <dbReference type="PROSITE" id="PS50035"/>
    </source>
</evidence>
<evidence type="ECO:0000256" key="3">
    <source>
        <dbReference type="ARBA" id="ARBA00022801"/>
    </source>
</evidence>
<dbReference type="Pfam" id="PF00614">
    <property type="entry name" value="PLDc"/>
    <property type="match status" value="2"/>
</dbReference>
<dbReference type="CDD" id="cd09141">
    <property type="entry name" value="PLDc_vPLD1_2_yPLD_like_2"/>
    <property type="match status" value="1"/>
</dbReference>
<feature type="region of interest" description="Disordered" evidence="7">
    <location>
        <begin position="607"/>
        <end position="627"/>
    </location>
</feature>
<dbReference type="PIRSF" id="PIRSF009376">
    <property type="entry name" value="Phospholipase_D_euk"/>
    <property type="match status" value="1"/>
</dbReference>
<feature type="domain" description="PH" evidence="8">
    <location>
        <begin position="200"/>
        <end position="326"/>
    </location>
</feature>
<accession>A0ABD3RNW8</accession>
<feature type="compositionally biased region" description="Basic and acidic residues" evidence="7">
    <location>
        <begin position="607"/>
        <end position="616"/>
    </location>
</feature>
<evidence type="ECO:0000256" key="1">
    <source>
        <dbReference type="ARBA" id="ARBA00000798"/>
    </source>
</evidence>
<evidence type="ECO:0000256" key="6">
    <source>
        <dbReference type="PIRNR" id="PIRNR009376"/>
    </source>
</evidence>